<keyword evidence="1" id="KW-0812">Transmembrane</keyword>
<evidence type="ECO:0000313" key="2">
    <source>
        <dbReference type="EMBL" id="AQQ14174.1"/>
    </source>
</evidence>
<dbReference type="Proteomes" id="UP000217209">
    <property type="component" value="Chromosome"/>
</dbReference>
<accession>A0A1Q2HTK6</accession>
<feature type="transmembrane region" description="Helical" evidence="1">
    <location>
        <begin position="37"/>
        <end position="55"/>
    </location>
</feature>
<keyword evidence="1" id="KW-1133">Transmembrane helix</keyword>
<name>A0A1Q2HTK6_9CORY</name>
<gene>
    <name evidence="2" type="ORF">CGLAU_00900</name>
</gene>
<evidence type="ECO:0000256" key="1">
    <source>
        <dbReference type="SAM" id="Phobius"/>
    </source>
</evidence>
<dbReference type="Pfam" id="PF14029">
    <property type="entry name" value="DUF4244"/>
    <property type="match status" value="1"/>
</dbReference>
<proteinExistence type="predicted"/>
<keyword evidence="1" id="KW-0472">Membrane</keyword>
<reference evidence="2 3" key="1">
    <citation type="submission" date="2016-12" db="EMBL/GenBank/DDBJ databases">
        <authorList>
            <person name="Song W.-J."/>
            <person name="Kurnit D.M."/>
        </authorList>
    </citation>
    <scope>NUCLEOTIDE SEQUENCE [LARGE SCALE GENOMIC DNA]</scope>
    <source>
        <strain evidence="2 3">DSM 30827</strain>
    </source>
</reference>
<evidence type="ECO:0000313" key="3">
    <source>
        <dbReference type="Proteomes" id="UP000217209"/>
    </source>
</evidence>
<dbReference type="KEGG" id="cgv:CGLAU_00900"/>
<protein>
    <recommendedName>
        <fullName evidence="4">DUF4244 domain-containing protein</fullName>
    </recommendedName>
</protein>
<dbReference type="EMBL" id="CP019688">
    <property type="protein sequence ID" value="AQQ14174.1"/>
    <property type="molecule type" value="Genomic_DNA"/>
</dbReference>
<sequence length="76" mass="7946">MNRIQLTAISAYESTLRAGSRMVAKLGNDEGMSTIEYAFGSLAAAALAGVLYLVVNGNGVTTAIEKVITDALNNRP</sequence>
<organism evidence="2 3">
    <name type="scientific">Corynebacterium glaucum</name>
    <dbReference type="NCBI Taxonomy" id="187491"/>
    <lineage>
        <taxon>Bacteria</taxon>
        <taxon>Bacillati</taxon>
        <taxon>Actinomycetota</taxon>
        <taxon>Actinomycetes</taxon>
        <taxon>Mycobacteriales</taxon>
        <taxon>Corynebacteriaceae</taxon>
        <taxon>Corynebacterium</taxon>
    </lineage>
</organism>
<dbReference type="AlphaFoldDB" id="A0A1Q2HTK6"/>
<keyword evidence="3" id="KW-1185">Reference proteome</keyword>
<dbReference type="InterPro" id="IPR025338">
    <property type="entry name" value="DUF4244"/>
</dbReference>
<evidence type="ECO:0008006" key="4">
    <source>
        <dbReference type="Google" id="ProtNLM"/>
    </source>
</evidence>